<feature type="compositionally biased region" description="Polar residues" evidence="2">
    <location>
        <begin position="51"/>
        <end position="71"/>
    </location>
</feature>
<protein>
    <submittedName>
        <fullName evidence="4">YTH-domain-containing protein</fullName>
    </submittedName>
</protein>
<dbReference type="PANTHER" id="PTHR12357:SF3">
    <property type="entry name" value="YTH DOMAIN-CONTAINING PROTEIN 1"/>
    <property type="match status" value="1"/>
</dbReference>
<evidence type="ECO:0000313" key="5">
    <source>
        <dbReference type="Proteomes" id="UP000182658"/>
    </source>
</evidence>
<keyword evidence="1" id="KW-0175">Coiled coil</keyword>
<dbReference type="AlphaFoldDB" id="A0A1J7J5G9"/>
<dbReference type="GO" id="GO:1990247">
    <property type="term" value="F:N6-methyladenosine-containing RNA reader activity"/>
    <property type="evidence" value="ECO:0007669"/>
    <property type="project" value="TreeGrafter"/>
</dbReference>
<dbReference type="PROSITE" id="PS50882">
    <property type="entry name" value="YTH"/>
    <property type="match status" value="1"/>
</dbReference>
<feature type="domain" description="YTH" evidence="3">
    <location>
        <begin position="535"/>
        <end position="669"/>
    </location>
</feature>
<dbReference type="GO" id="GO:0003729">
    <property type="term" value="F:mRNA binding"/>
    <property type="evidence" value="ECO:0007669"/>
    <property type="project" value="TreeGrafter"/>
</dbReference>
<gene>
    <name evidence="4" type="ORF">CONLIGDRAFT_636599</name>
</gene>
<organism evidence="4 5">
    <name type="scientific">Coniochaeta ligniaria NRRL 30616</name>
    <dbReference type="NCBI Taxonomy" id="1408157"/>
    <lineage>
        <taxon>Eukaryota</taxon>
        <taxon>Fungi</taxon>
        <taxon>Dikarya</taxon>
        <taxon>Ascomycota</taxon>
        <taxon>Pezizomycotina</taxon>
        <taxon>Sordariomycetes</taxon>
        <taxon>Sordariomycetidae</taxon>
        <taxon>Coniochaetales</taxon>
        <taxon>Coniochaetaceae</taxon>
        <taxon>Coniochaeta</taxon>
    </lineage>
</organism>
<dbReference type="InterPro" id="IPR007275">
    <property type="entry name" value="YTH_domain"/>
</dbReference>
<name>A0A1J7J5G9_9PEZI</name>
<dbReference type="PANTHER" id="PTHR12357">
    <property type="entry name" value="YTH YT521-B HOMOLOGY DOMAIN-CONTAINING"/>
    <property type="match status" value="1"/>
</dbReference>
<dbReference type="GO" id="GO:0005654">
    <property type="term" value="C:nucleoplasm"/>
    <property type="evidence" value="ECO:0007669"/>
    <property type="project" value="TreeGrafter"/>
</dbReference>
<dbReference type="GO" id="GO:0000381">
    <property type="term" value="P:regulation of alternative mRNA splicing, via spliceosome"/>
    <property type="evidence" value="ECO:0007669"/>
    <property type="project" value="TreeGrafter"/>
</dbReference>
<accession>A0A1J7J5G9</accession>
<evidence type="ECO:0000256" key="2">
    <source>
        <dbReference type="SAM" id="MobiDB-lite"/>
    </source>
</evidence>
<dbReference type="InterPro" id="IPR045168">
    <property type="entry name" value="YTH_prot"/>
</dbReference>
<dbReference type="Proteomes" id="UP000182658">
    <property type="component" value="Unassembled WGS sequence"/>
</dbReference>
<feature type="coiled-coil region" evidence="1">
    <location>
        <begin position="298"/>
        <end position="332"/>
    </location>
</feature>
<evidence type="ECO:0000259" key="3">
    <source>
        <dbReference type="PROSITE" id="PS50882"/>
    </source>
</evidence>
<keyword evidence="5" id="KW-1185">Reference proteome</keyword>
<dbReference type="Pfam" id="PF04146">
    <property type="entry name" value="YTH"/>
    <property type="match status" value="1"/>
</dbReference>
<feature type="compositionally biased region" description="Polar residues" evidence="2">
    <location>
        <begin position="144"/>
        <end position="158"/>
    </location>
</feature>
<proteinExistence type="predicted"/>
<feature type="compositionally biased region" description="Basic and acidic residues" evidence="2">
    <location>
        <begin position="425"/>
        <end position="441"/>
    </location>
</feature>
<reference evidence="4 5" key="1">
    <citation type="submission" date="2016-10" db="EMBL/GenBank/DDBJ databases">
        <title>Draft genome sequence of Coniochaeta ligniaria NRRL30616, a lignocellulolytic fungus for bioabatement of inhibitors in plant biomass hydrolysates.</title>
        <authorList>
            <consortium name="DOE Joint Genome Institute"/>
            <person name="Jimenez D.J."/>
            <person name="Hector R.E."/>
            <person name="Riley R."/>
            <person name="Sun H."/>
            <person name="Grigoriev I.V."/>
            <person name="Van Elsas J.D."/>
            <person name="Nichols N.N."/>
        </authorList>
    </citation>
    <scope>NUCLEOTIDE SEQUENCE [LARGE SCALE GENOMIC DNA]</scope>
    <source>
        <strain evidence="4 5">NRRL 30616</strain>
    </source>
</reference>
<dbReference type="InParanoid" id="A0A1J7J5G9"/>
<feature type="compositionally biased region" description="Basic and acidic residues" evidence="2">
    <location>
        <begin position="390"/>
        <end position="413"/>
    </location>
</feature>
<feature type="region of interest" description="Disordered" evidence="2">
    <location>
        <begin position="343"/>
        <end position="522"/>
    </location>
</feature>
<dbReference type="EMBL" id="KV875103">
    <property type="protein sequence ID" value="OIW24404.1"/>
    <property type="molecule type" value="Genomic_DNA"/>
</dbReference>
<dbReference type="OrthoDB" id="6103986at2759"/>
<evidence type="ECO:0000313" key="4">
    <source>
        <dbReference type="EMBL" id="OIW24404.1"/>
    </source>
</evidence>
<dbReference type="Gene3D" id="3.10.590.10">
    <property type="entry name" value="ph1033 like domains"/>
    <property type="match status" value="1"/>
</dbReference>
<feature type="region of interest" description="Disordered" evidence="2">
    <location>
        <begin position="48"/>
        <end position="71"/>
    </location>
</feature>
<feature type="region of interest" description="Disordered" evidence="2">
    <location>
        <begin position="102"/>
        <end position="261"/>
    </location>
</feature>
<dbReference type="STRING" id="1408157.A0A1J7J5G9"/>
<sequence>MASLPKNGASATASPKANIDPRLAAAELKKKLLKDKNFRAGGDNTVRAEMRSSSGTATPRTLPQMPIQSSVHPDADDIAALIKSISSASQDTQVNASSRVQKIPGFGSAPHTPADKTTQSVKALRVPSPAEDGEVVAGDKPSGVANTPTRSTNTQTAGTRPVFKTNDHRTAISTPNKPEAKPSALNGAASVSSSAARLQDKKQQGRAINDDADSIASRDPYSPSSNLGRSDEAKNGKVATSLEQPDIIDQTRDISNDGSSQTTGAMLAKLMGQDQDLRDWLLYTRYFDVESRDKKLTRYRALAEMEAAEQRIKEEQERLAAARRKLLEEDDLDQSFLLHIARTGHSQTPQPFAPDTPITDVSSTKPPPATPVNESGKDTPTMKAPNVLKRGLDIEDTQEQRSKMPKLDTKAAPDSRLSTTADIGQRTERERGRDNDRDRHNTNRRRSRSFPRGESPRRHSPSRAPHDRYNKYNLDYNDENYDHRNSNHHDVGRYDAYRGKGKPGGWNRTPSPTGRYGRLSMVDPKPVDLGDKGETRFFMVKSFNEDNVRMCMDDGLWTTQLQNTETLTSAFAQCKNVILFFSINKSRAFQGYARMATAPSPDTPRPRWIKGIHWETSPPFRVEWLSTTDVEFRFIGHLLNPLNDNLPVLVGKDGQEIEEECGRKLLEEMERIVRYNNEQLFLERGPPRSPRANRGRGGYNIRGRGFKYIKHEER</sequence>
<evidence type="ECO:0000256" key="1">
    <source>
        <dbReference type="SAM" id="Coils"/>
    </source>
</evidence>
<dbReference type="CDD" id="cd21134">
    <property type="entry name" value="YTH"/>
    <property type="match status" value="1"/>
</dbReference>
<feature type="compositionally biased region" description="Basic and acidic residues" evidence="2">
    <location>
        <begin position="480"/>
        <end position="498"/>
    </location>
</feature>
<feature type="region of interest" description="Disordered" evidence="2">
    <location>
        <begin position="1"/>
        <end position="20"/>
    </location>
</feature>
<dbReference type="GO" id="GO:0000398">
    <property type="term" value="P:mRNA splicing, via spliceosome"/>
    <property type="evidence" value="ECO:0007669"/>
    <property type="project" value="TreeGrafter"/>
</dbReference>